<dbReference type="SMART" id="SM00360">
    <property type="entry name" value="RRM"/>
    <property type="match status" value="1"/>
</dbReference>
<dbReference type="InterPro" id="IPR012677">
    <property type="entry name" value="Nucleotide-bd_a/b_plait_sf"/>
</dbReference>
<dbReference type="Proteomes" id="UP000008311">
    <property type="component" value="Unassembled WGS sequence"/>
</dbReference>
<dbReference type="Gene3D" id="3.30.70.330">
    <property type="match status" value="1"/>
</dbReference>
<gene>
    <name evidence="5" type="ORF">RCOM_1469720</name>
</gene>
<dbReference type="FunFam" id="3.30.70.330:FF:000631">
    <property type="entry name" value="Glycine-rich RNA-binding protein 3, mitochondrial"/>
    <property type="match status" value="1"/>
</dbReference>
<sequence length="267" mass="27039">MAFLSKVGNLLRQTATKQISNELSASRPSMFQAIRFMSSSKVFVGGISYQTDDTSLREAFGKYGEVIEARVIIDRETGRSRGFAFVTYTSSEEASSAIQALDGQDLHGRRVRVNYANDRPRTSFGGGGYGGGGYGAGGGGYSSGGGYGAGGGAYGGNYGGTGGNYGDSNTSGGGDDVGYASGNSFGSASTGTYGSDTWNDASGGVNPASGNTNEFGGGSYGAAGGADGNFGANDGFGDREGNSLDASPEGFDHDRDDDSTGDFAKRA</sequence>
<accession>B9RLN6</accession>
<dbReference type="GO" id="GO:0080156">
    <property type="term" value="P:mitochondrial mRNA modification"/>
    <property type="evidence" value="ECO:0000318"/>
    <property type="project" value="GO_Central"/>
</dbReference>
<evidence type="ECO:0000256" key="2">
    <source>
        <dbReference type="PROSITE-ProRule" id="PRU00176"/>
    </source>
</evidence>
<evidence type="ECO:0000256" key="3">
    <source>
        <dbReference type="SAM" id="MobiDB-lite"/>
    </source>
</evidence>
<dbReference type="InterPro" id="IPR035979">
    <property type="entry name" value="RBD_domain_sf"/>
</dbReference>
<organism evidence="5 6">
    <name type="scientific">Ricinus communis</name>
    <name type="common">Castor bean</name>
    <dbReference type="NCBI Taxonomy" id="3988"/>
    <lineage>
        <taxon>Eukaryota</taxon>
        <taxon>Viridiplantae</taxon>
        <taxon>Streptophyta</taxon>
        <taxon>Embryophyta</taxon>
        <taxon>Tracheophyta</taxon>
        <taxon>Spermatophyta</taxon>
        <taxon>Magnoliopsida</taxon>
        <taxon>eudicotyledons</taxon>
        <taxon>Gunneridae</taxon>
        <taxon>Pentapetalae</taxon>
        <taxon>rosids</taxon>
        <taxon>fabids</taxon>
        <taxon>Malpighiales</taxon>
        <taxon>Euphorbiaceae</taxon>
        <taxon>Acalyphoideae</taxon>
        <taxon>Acalypheae</taxon>
        <taxon>Ricinus</taxon>
    </lineage>
</organism>
<feature type="compositionally biased region" description="Basic and acidic residues" evidence="3">
    <location>
        <begin position="250"/>
        <end position="267"/>
    </location>
</feature>
<name>B9RLN6_RICCO</name>
<proteinExistence type="predicted"/>
<feature type="compositionally biased region" description="Gly residues" evidence="3">
    <location>
        <begin position="217"/>
        <end position="228"/>
    </location>
</feature>
<protein>
    <submittedName>
        <fullName evidence="5">Glycine-rich RNA-binding protein, putative</fullName>
    </submittedName>
</protein>
<dbReference type="STRING" id="3988.B9RLN6"/>
<dbReference type="CDD" id="cd21608">
    <property type="entry name" value="RRM2_NsCP33_like"/>
    <property type="match status" value="1"/>
</dbReference>
<keyword evidence="6" id="KW-1185">Reference proteome</keyword>
<dbReference type="EMBL" id="EQ973788">
    <property type="protein sequence ID" value="EEF47761.1"/>
    <property type="molecule type" value="Genomic_DNA"/>
</dbReference>
<dbReference type="GO" id="GO:0005739">
    <property type="term" value="C:mitochondrion"/>
    <property type="evidence" value="ECO:0000318"/>
    <property type="project" value="GO_Central"/>
</dbReference>
<dbReference type="AlphaFoldDB" id="B9RLN6"/>
<evidence type="ECO:0000313" key="6">
    <source>
        <dbReference type="Proteomes" id="UP000008311"/>
    </source>
</evidence>
<dbReference type="Pfam" id="PF00076">
    <property type="entry name" value="RRM_1"/>
    <property type="match status" value="1"/>
</dbReference>
<dbReference type="PANTHER" id="PTHR48027">
    <property type="entry name" value="HETEROGENEOUS NUCLEAR RIBONUCLEOPROTEIN 87F-RELATED"/>
    <property type="match status" value="1"/>
</dbReference>
<dbReference type="GO" id="GO:0005737">
    <property type="term" value="C:cytoplasm"/>
    <property type="evidence" value="ECO:0000318"/>
    <property type="project" value="GO_Central"/>
</dbReference>
<reference evidence="6" key="1">
    <citation type="journal article" date="2010" name="Nat. Biotechnol.">
        <title>Draft genome sequence of the oilseed species Ricinus communis.</title>
        <authorList>
            <person name="Chan A.P."/>
            <person name="Crabtree J."/>
            <person name="Zhao Q."/>
            <person name="Lorenzi H."/>
            <person name="Orvis J."/>
            <person name="Puiu D."/>
            <person name="Melake-Berhan A."/>
            <person name="Jones K.M."/>
            <person name="Redman J."/>
            <person name="Chen G."/>
            <person name="Cahoon E.B."/>
            <person name="Gedil M."/>
            <person name="Stanke M."/>
            <person name="Haas B.J."/>
            <person name="Wortman J.R."/>
            <person name="Fraser-Liggett C.M."/>
            <person name="Ravel J."/>
            <person name="Rabinowicz P.D."/>
        </authorList>
    </citation>
    <scope>NUCLEOTIDE SEQUENCE [LARGE SCALE GENOMIC DNA]</scope>
    <source>
        <strain evidence="6">cv. Hale</strain>
    </source>
</reference>
<dbReference type="SUPFAM" id="SSF54928">
    <property type="entry name" value="RNA-binding domain, RBD"/>
    <property type="match status" value="1"/>
</dbReference>
<dbReference type="InterPro" id="IPR000504">
    <property type="entry name" value="RRM_dom"/>
</dbReference>
<dbReference type="InterPro" id="IPR048289">
    <property type="entry name" value="RRM2_NsCP33-like"/>
</dbReference>
<dbReference type="PROSITE" id="PS50102">
    <property type="entry name" value="RRM"/>
    <property type="match status" value="1"/>
</dbReference>
<dbReference type="InParanoid" id="B9RLN6"/>
<feature type="region of interest" description="Disordered" evidence="3">
    <location>
        <begin position="217"/>
        <end position="267"/>
    </location>
</feature>
<dbReference type="GO" id="GO:0003729">
    <property type="term" value="F:mRNA binding"/>
    <property type="evidence" value="ECO:0000318"/>
    <property type="project" value="GO_Central"/>
</dbReference>
<evidence type="ECO:0000259" key="4">
    <source>
        <dbReference type="PROSITE" id="PS50102"/>
    </source>
</evidence>
<dbReference type="InterPro" id="IPR052462">
    <property type="entry name" value="SLIRP/GR-RBP-like"/>
</dbReference>
<feature type="domain" description="RRM" evidence="4">
    <location>
        <begin position="40"/>
        <end position="118"/>
    </location>
</feature>
<keyword evidence="1 2" id="KW-0694">RNA-binding</keyword>
<evidence type="ECO:0000313" key="5">
    <source>
        <dbReference type="EMBL" id="EEF47761.1"/>
    </source>
</evidence>
<dbReference type="eggNOG" id="KOG0118">
    <property type="taxonomic scope" value="Eukaryota"/>
</dbReference>
<evidence type="ECO:0000256" key="1">
    <source>
        <dbReference type="ARBA" id="ARBA00022884"/>
    </source>
</evidence>